<sequence>MTESAFSFLPQGAIIQEFRVAGHNIVLGFPSAETYKTNNTPYFGETIGRIANRVSGAKLKNLNNTEYTLRANNGANSLHGGEEGWGKKIFDGPTPFLKDGKESVRFKYTSKDGEEGYPGTVDFSVSYTGSIEKHGDIEKTVLEIEYEARLSDSEEPIEETAINVTNHSYFTLSGAATIDGTEAALGTNLHLPFNSEGIPTGSIEPHAHVEAGRRFVLGSTKPVFDNCFVLDRSPSTSPIDSRSRTLQTAATFYHPSTQLHLEILTTEPAFQFYTGDFIDVPAVGGAPARGPRSGFAIEPGRFVNAINSGDWRNSVILKRGQVYGSRIVYQSWKG</sequence>
<evidence type="ECO:0000313" key="5">
    <source>
        <dbReference type="Proteomes" id="UP000076632"/>
    </source>
</evidence>
<dbReference type="GO" id="GO:0004034">
    <property type="term" value="F:aldose 1-epimerase activity"/>
    <property type="evidence" value="ECO:0007669"/>
    <property type="project" value="TreeGrafter"/>
</dbReference>
<keyword evidence="5" id="KW-1185">Reference proteome</keyword>
<accession>A0A164ZAV1</accession>
<dbReference type="CDD" id="cd09019">
    <property type="entry name" value="galactose_mutarotase_like"/>
    <property type="match status" value="1"/>
</dbReference>
<dbReference type="InterPro" id="IPR011013">
    <property type="entry name" value="Gal_mutarotase_sf_dom"/>
</dbReference>
<dbReference type="InterPro" id="IPR014718">
    <property type="entry name" value="GH-type_carb-bd"/>
</dbReference>
<comment type="similarity">
    <text evidence="1">Belongs to the aldose epimerase family.</text>
</comment>
<keyword evidence="3" id="KW-0119">Carbohydrate metabolism</keyword>
<dbReference type="InterPro" id="IPR047215">
    <property type="entry name" value="Galactose_mutarotase-like"/>
</dbReference>
<dbReference type="GO" id="GO:0033499">
    <property type="term" value="P:galactose catabolic process via UDP-galactose, Leloir pathway"/>
    <property type="evidence" value="ECO:0007669"/>
    <property type="project" value="TreeGrafter"/>
</dbReference>
<dbReference type="Pfam" id="PF01263">
    <property type="entry name" value="Aldose_epim"/>
    <property type="match status" value="1"/>
</dbReference>
<dbReference type="SUPFAM" id="SSF74650">
    <property type="entry name" value="Galactose mutarotase-like"/>
    <property type="match status" value="1"/>
</dbReference>
<dbReference type="AlphaFoldDB" id="A0A164ZAV1"/>
<dbReference type="OrthoDB" id="274691at2759"/>
<dbReference type="Gene3D" id="2.70.98.10">
    <property type="match status" value="1"/>
</dbReference>
<reference evidence="4 5" key="1">
    <citation type="journal article" date="2016" name="Fungal Biol.">
        <title>The genome of Xylona heveae provides a window into fungal endophytism.</title>
        <authorList>
            <person name="Gazis R."/>
            <person name="Kuo A."/>
            <person name="Riley R."/>
            <person name="LaButti K."/>
            <person name="Lipzen A."/>
            <person name="Lin J."/>
            <person name="Amirebrahimi M."/>
            <person name="Hesse C.N."/>
            <person name="Spatafora J.W."/>
            <person name="Henrissat B."/>
            <person name="Hainaut M."/>
            <person name="Grigoriev I.V."/>
            <person name="Hibbett D.S."/>
        </authorList>
    </citation>
    <scope>NUCLEOTIDE SEQUENCE [LARGE SCALE GENOMIC DNA]</scope>
    <source>
        <strain evidence="4 5">TC161</strain>
    </source>
</reference>
<keyword evidence="2" id="KW-0413">Isomerase</keyword>
<organism evidence="4 5">
    <name type="scientific">Xylona heveae (strain CBS 132557 / TC161)</name>
    <dbReference type="NCBI Taxonomy" id="1328760"/>
    <lineage>
        <taxon>Eukaryota</taxon>
        <taxon>Fungi</taxon>
        <taxon>Dikarya</taxon>
        <taxon>Ascomycota</taxon>
        <taxon>Pezizomycotina</taxon>
        <taxon>Xylonomycetes</taxon>
        <taxon>Xylonales</taxon>
        <taxon>Xylonaceae</taxon>
        <taxon>Xylona</taxon>
    </lineage>
</organism>
<dbReference type="FunCoup" id="A0A164ZAV1">
    <property type="interactions" value="728"/>
</dbReference>
<dbReference type="Proteomes" id="UP000076632">
    <property type="component" value="Unassembled WGS sequence"/>
</dbReference>
<gene>
    <name evidence="4" type="ORF">L228DRAFT_251745</name>
</gene>
<dbReference type="InterPro" id="IPR008183">
    <property type="entry name" value="Aldose_1/G6P_1-epimerase"/>
</dbReference>
<dbReference type="GO" id="GO:0030246">
    <property type="term" value="F:carbohydrate binding"/>
    <property type="evidence" value="ECO:0007669"/>
    <property type="project" value="InterPro"/>
</dbReference>
<dbReference type="EMBL" id="KV407469">
    <property type="protein sequence ID" value="KZF18879.1"/>
    <property type="molecule type" value="Genomic_DNA"/>
</dbReference>
<dbReference type="PANTHER" id="PTHR10091">
    <property type="entry name" value="ALDOSE-1-EPIMERASE"/>
    <property type="match status" value="1"/>
</dbReference>
<dbReference type="PANTHER" id="PTHR10091:SF0">
    <property type="entry name" value="GALACTOSE MUTAROTASE"/>
    <property type="match status" value="1"/>
</dbReference>
<dbReference type="STRING" id="1328760.A0A164ZAV1"/>
<protein>
    <submittedName>
        <fullName evidence="4">Aldose 1-epimerase</fullName>
    </submittedName>
</protein>
<name>A0A164ZAV1_XYLHT</name>
<dbReference type="RefSeq" id="XP_018184434.1">
    <property type="nucleotide sequence ID" value="XM_018333628.1"/>
</dbReference>
<proteinExistence type="inferred from homology"/>
<evidence type="ECO:0000256" key="2">
    <source>
        <dbReference type="ARBA" id="ARBA00023235"/>
    </source>
</evidence>
<evidence type="ECO:0000313" key="4">
    <source>
        <dbReference type="EMBL" id="KZF18879.1"/>
    </source>
</evidence>
<evidence type="ECO:0000256" key="3">
    <source>
        <dbReference type="ARBA" id="ARBA00023277"/>
    </source>
</evidence>
<dbReference type="OMA" id="IYHHISR"/>
<dbReference type="GeneID" id="28898765"/>
<dbReference type="InParanoid" id="A0A164ZAV1"/>
<evidence type="ECO:0000256" key="1">
    <source>
        <dbReference type="ARBA" id="ARBA00006206"/>
    </source>
</evidence>
<dbReference type="GO" id="GO:0006006">
    <property type="term" value="P:glucose metabolic process"/>
    <property type="evidence" value="ECO:0007669"/>
    <property type="project" value="TreeGrafter"/>
</dbReference>